<feature type="domain" description="Bacterial Immunoglobulin-like 21" evidence="1">
    <location>
        <begin position="201"/>
        <end position="291"/>
    </location>
</feature>
<dbReference type="Proteomes" id="UP001629523">
    <property type="component" value="Unassembled WGS sequence"/>
</dbReference>
<dbReference type="Gene3D" id="2.60.40.10">
    <property type="entry name" value="Immunoglobulins"/>
    <property type="match status" value="2"/>
</dbReference>
<evidence type="ECO:0000259" key="2">
    <source>
        <dbReference type="Pfam" id="PF05689"/>
    </source>
</evidence>
<name>A0ABW9F3K5_9GAMM</name>
<accession>A0ABW9F3K5</accession>
<evidence type="ECO:0000259" key="3">
    <source>
        <dbReference type="Pfam" id="PF09134"/>
    </source>
</evidence>
<evidence type="ECO:0000259" key="1">
    <source>
        <dbReference type="Pfam" id="PF05688"/>
    </source>
</evidence>
<dbReference type="Pfam" id="PF05688">
    <property type="entry name" value="BIg21"/>
    <property type="match status" value="1"/>
</dbReference>
<evidence type="ECO:0000313" key="4">
    <source>
        <dbReference type="EMBL" id="MFM1348937.1"/>
    </source>
</evidence>
<dbReference type="Pfam" id="PF05689">
    <property type="entry name" value="InvE_AD"/>
    <property type="match status" value="1"/>
</dbReference>
<dbReference type="InterPro" id="IPR013783">
    <property type="entry name" value="Ig-like_fold"/>
</dbReference>
<dbReference type="SUPFAM" id="SSF49373">
    <property type="entry name" value="Invasin/intimin cell-adhesion fragments"/>
    <property type="match status" value="1"/>
</dbReference>
<organism evidence="4 5">
    <name type="scientific">Yersinia proxima</name>
    <dbReference type="NCBI Taxonomy" id="2890316"/>
    <lineage>
        <taxon>Bacteria</taxon>
        <taxon>Pseudomonadati</taxon>
        <taxon>Pseudomonadota</taxon>
        <taxon>Gammaproteobacteria</taxon>
        <taxon>Enterobacterales</taxon>
        <taxon>Yersiniaceae</taxon>
        <taxon>Yersinia</taxon>
    </lineage>
</organism>
<dbReference type="InterPro" id="IPR008541">
    <property type="entry name" value="InvE_AD"/>
</dbReference>
<protein>
    <submittedName>
        <fullName evidence="4">DUF823 domain-containing adhesin</fullName>
    </submittedName>
</protein>
<dbReference type="EMBL" id="JBBEST010000021">
    <property type="protein sequence ID" value="MFM1348937.1"/>
    <property type="molecule type" value="Genomic_DNA"/>
</dbReference>
<dbReference type="InterPro" id="IPR008542">
    <property type="entry name" value="BIg21"/>
</dbReference>
<keyword evidence="5" id="KW-1185">Reference proteome</keyword>
<reference evidence="4 5" key="1">
    <citation type="journal article" date="2024" name="Infect. Genet. Evol.">
        <title>Characteristics and comparative genome analysis of Yersinia enterocolitica and related species associated with human infections in Switzerland 2019-2023.</title>
        <authorList>
            <person name="Stevens M.J.A."/>
            <person name="Horlbog J.A."/>
            <person name="Diethelm A."/>
            <person name="Stephan R."/>
            <person name="Nuesch-Inderbinen M."/>
        </authorList>
    </citation>
    <scope>NUCLEOTIDE SEQUENCE [LARGE SCALE GENOMIC DNA]</scope>
    <source>
        <strain evidence="4 5">N20-0302</strain>
    </source>
</reference>
<dbReference type="RefSeq" id="WP_408573751.1">
    <property type="nucleotide sequence ID" value="NZ_JBBEST010000021.1"/>
</dbReference>
<dbReference type="InterPro" id="IPR015217">
    <property type="entry name" value="Invasin_dom_3"/>
</dbReference>
<feature type="domain" description="Invasin" evidence="3">
    <location>
        <begin position="80"/>
        <end position="182"/>
    </location>
</feature>
<gene>
    <name evidence="4" type="ORF">WFP14_20600</name>
</gene>
<comment type="caution">
    <text evidence="4">The sequence shown here is derived from an EMBL/GenBank/DDBJ whole genome shotgun (WGS) entry which is preliminary data.</text>
</comment>
<evidence type="ECO:0000313" key="5">
    <source>
        <dbReference type="Proteomes" id="UP001629523"/>
    </source>
</evidence>
<sequence>DASNNDVTGAAAALTTNAVKVANATLKSSNWTDNNDGTYRATYLAQTSGTGLKATLTLDGWGQPATSAAYVITAGAPDGTQSLFSINPKEIISDGTAVAMLTFTAKDKNGNPVSSLNNALSFAITNNAGTTPDTGKVTIGAIMEEDDGVYTASLRGILADTYTLVPKLNGAAVGTLSDSVKLLDRVIRVSAEMNTSSAKVGDSIQMKVKAIYEDNQLPVSGLPFSINVKTVQDRQGKTRPKTISISGQTITDVNGVSLITISDINGIGTKTAFDIVPEKGNTLSEFVIFAVKTSPDTDKANMYGYMSDAITLSTGNTLKRPSLANELNSANTVSSNNETWSVGDFSWANSVCENNKLPSYNDMKSIYASYGNMKLSQGWPVDVRYWSNHILSTPGHVGSWSLEKGNEASEVEGTYLLAACIN</sequence>
<feature type="domain" description="InvasinE Adhesion" evidence="2">
    <location>
        <begin position="295"/>
        <end position="420"/>
    </location>
</feature>
<dbReference type="Pfam" id="PF09134">
    <property type="entry name" value="Invasin_D3"/>
    <property type="match status" value="1"/>
</dbReference>
<proteinExistence type="predicted"/>
<feature type="non-terminal residue" evidence="4">
    <location>
        <position position="1"/>
    </location>
</feature>
<dbReference type="InterPro" id="IPR008964">
    <property type="entry name" value="Invasin/intimin_cell_adhesion"/>
</dbReference>